<comment type="pathway">
    <text evidence="5">Metabolic intermediate biosynthesis; acetyl-CoA biosynthesis; acetyl-CoA from acetate: step 1/2.</text>
</comment>
<dbReference type="GO" id="GO:0006083">
    <property type="term" value="P:acetate metabolic process"/>
    <property type="evidence" value="ECO:0007669"/>
    <property type="project" value="TreeGrafter"/>
</dbReference>
<evidence type="ECO:0000256" key="3">
    <source>
        <dbReference type="ARBA" id="ARBA00022777"/>
    </source>
</evidence>
<feature type="binding site" evidence="5">
    <location>
        <begin position="349"/>
        <end position="353"/>
    </location>
    <ligand>
        <name>ATP</name>
        <dbReference type="ChEBI" id="CHEBI:30616"/>
    </ligand>
</feature>
<dbReference type="AlphaFoldDB" id="A0AB34KJT9"/>
<keyword evidence="4 5" id="KW-0067">ATP-binding</keyword>
<keyword evidence="2 5" id="KW-0547">Nucleotide-binding</keyword>
<dbReference type="HAMAP" id="MF_00020">
    <property type="entry name" value="Acetate_kinase"/>
    <property type="match status" value="1"/>
</dbReference>
<feature type="active site" description="Proton donor/acceptor" evidence="5">
    <location>
        <position position="157"/>
    </location>
</feature>
<dbReference type="PANTHER" id="PTHR21060">
    <property type="entry name" value="ACETATE KINASE"/>
    <property type="match status" value="1"/>
</dbReference>
<evidence type="ECO:0000256" key="2">
    <source>
        <dbReference type="ARBA" id="ARBA00022741"/>
    </source>
</evidence>
<evidence type="ECO:0000256" key="5">
    <source>
        <dbReference type="HAMAP-Rule" id="MF_03131"/>
    </source>
</evidence>
<comment type="catalytic activity">
    <reaction evidence="5">
        <text>acetate + ATP = acetyl phosphate + ADP</text>
        <dbReference type="Rhea" id="RHEA:11352"/>
        <dbReference type="ChEBI" id="CHEBI:22191"/>
        <dbReference type="ChEBI" id="CHEBI:30089"/>
        <dbReference type="ChEBI" id="CHEBI:30616"/>
        <dbReference type="ChEBI" id="CHEBI:456216"/>
        <dbReference type="EC" id="2.7.2.1"/>
    </reaction>
</comment>
<dbReference type="InterPro" id="IPR000890">
    <property type="entry name" value="Aliphatic_acid_kin_short-chain"/>
</dbReference>
<dbReference type="PANTHER" id="PTHR21060:SF15">
    <property type="entry name" value="ACETATE KINASE-RELATED"/>
    <property type="match status" value="1"/>
</dbReference>
<dbReference type="SUPFAM" id="SSF53067">
    <property type="entry name" value="Actin-like ATPase domain"/>
    <property type="match status" value="2"/>
</dbReference>
<dbReference type="PROSITE" id="PS01075">
    <property type="entry name" value="ACETATE_KINASE_1"/>
    <property type="match status" value="1"/>
</dbReference>
<keyword evidence="7" id="KW-1185">Reference proteome</keyword>
<dbReference type="GeneID" id="96009391"/>
<dbReference type="InterPro" id="IPR004372">
    <property type="entry name" value="Ac/propionate_kinase"/>
</dbReference>
<feature type="binding site" evidence="5">
    <location>
        <position position="405"/>
    </location>
    <ligand>
        <name>Mg(2+)</name>
        <dbReference type="ChEBI" id="CHEBI:18420"/>
    </ligand>
</feature>
<evidence type="ECO:0000256" key="4">
    <source>
        <dbReference type="ARBA" id="ARBA00022840"/>
    </source>
</evidence>
<dbReference type="Gene3D" id="3.30.420.40">
    <property type="match status" value="2"/>
</dbReference>
<protein>
    <recommendedName>
        <fullName evidence="5">Probable acetate kinase</fullName>
        <ecNumber evidence="5">2.7.2.1</ecNumber>
    </recommendedName>
    <alternativeName>
        <fullName evidence="5">Acetokinase</fullName>
    </alternativeName>
</protein>
<comment type="caution">
    <text evidence="5">Lacks conserved residue(s) required for the propagation of feature annotation.</text>
</comment>
<dbReference type="RefSeq" id="XP_069226326.1">
    <property type="nucleotide sequence ID" value="XM_069376553.1"/>
</dbReference>
<dbReference type="GO" id="GO:0006085">
    <property type="term" value="P:acetyl-CoA biosynthetic process"/>
    <property type="evidence" value="ECO:0007669"/>
    <property type="project" value="UniProtKB-UniRule"/>
</dbReference>
<dbReference type="GO" id="GO:0008776">
    <property type="term" value="F:acetate kinase activity"/>
    <property type="evidence" value="ECO:0007669"/>
    <property type="project" value="UniProtKB-UniRule"/>
</dbReference>
<feature type="site" description="Transition state stabilizer" evidence="5">
    <location>
        <position position="189"/>
    </location>
</feature>
<reference evidence="6 7" key="1">
    <citation type="journal article" date="2020" name="Microbiol. Resour. Announc.">
        <title>Draft Genome Sequence of a Cladosporium Species Isolated from the Mesophotic Ascidian Didemnum maculosum.</title>
        <authorList>
            <person name="Gioti A."/>
            <person name="Siaperas R."/>
            <person name="Nikolaivits E."/>
            <person name="Le Goff G."/>
            <person name="Ouazzani J."/>
            <person name="Kotoulas G."/>
            <person name="Topakas E."/>
        </authorList>
    </citation>
    <scope>NUCLEOTIDE SEQUENCE [LARGE SCALE GENOMIC DNA]</scope>
    <source>
        <strain evidence="6 7">TM138-S3</strain>
    </source>
</reference>
<feature type="site" description="Transition state stabilizer" evidence="5">
    <location>
        <position position="250"/>
    </location>
</feature>
<dbReference type="PROSITE" id="PS01076">
    <property type="entry name" value="ACETATE_KINASE_2"/>
    <property type="match status" value="1"/>
</dbReference>
<feature type="binding site" evidence="5">
    <location>
        <position position="16"/>
    </location>
    <ligand>
        <name>ATP</name>
        <dbReference type="ChEBI" id="CHEBI:30616"/>
    </ligand>
</feature>
<comment type="cofactor">
    <cofactor evidence="5">
        <name>Mg(2+)</name>
        <dbReference type="ChEBI" id="CHEBI:18420"/>
    </cofactor>
</comment>
<evidence type="ECO:0000313" key="7">
    <source>
        <dbReference type="Proteomes" id="UP000803884"/>
    </source>
</evidence>
<accession>A0AB34KJT9</accession>
<feature type="binding site" evidence="5">
    <location>
        <position position="9"/>
    </location>
    <ligand>
        <name>Mg(2+)</name>
        <dbReference type="ChEBI" id="CHEBI:18420"/>
    </ligand>
</feature>
<dbReference type="InterPro" id="IPR023865">
    <property type="entry name" value="Aliphatic_acid_kinase_CS"/>
</dbReference>
<feature type="binding site" evidence="5">
    <location>
        <position position="101"/>
    </location>
    <ligand>
        <name>substrate</name>
    </ligand>
</feature>
<dbReference type="InterPro" id="IPR043129">
    <property type="entry name" value="ATPase_NBD"/>
</dbReference>
<comment type="caution">
    <text evidence="6">The sequence shown here is derived from an EMBL/GenBank/DDBJ whole genome shotgun (WGS) entry which is preliminary data.</text>
</comment>
<dbReference type="Pfam" id="PF00871">
    <property type="entry name" value="Acetate_kinase"/>
    <property type="match status" value="1"/>
</dbReference>
<keyword evidence="5" id="KW-0460">Magnesium</keyword>
<dbReference type="GO" id="GO:0000287">
    <property type="term" value="F:magnesium ion binding"/>
    <property type="evidence" value="ECO:0007669"/>
    <property type="project" value="UniProtKB-UniRule"/>
</dbReference>
<sequence length="426" mass="45469">MSQIILSINAGSSSVKVSVYTFNPSSSSPPKQLASISIAGLTAPPVALTYSRGSTSVAKGKKIDNISNAQDAFKSILEHLTSDPDLEELKHPDDIAFACHRIVHGGDYDKPTRIDRDTYHHLEALSALAPLHNAGALEIVKAVHASVPKASNIAFFDSAFHASIPAPARTYMIDPAKAQQNKLRKYGFHGLSYAYIARTVASHLQKPQEDLNIIALHLGSGASACAIRNGKSLDTTMGLTPLSGLPGATRSGDVDPSLIFHFTHDAGQPSPGSSKELHVTRAEEILNKESGWKALAGTTDFGEVSAKAEKGDEMAKLAFEVFVDRLVGYVGSYFVKLEGKVDALVFAGGIGEHGVQLREAVGRKVQCLGFEVDGAKNGKVGKEVVEEISKEGGEGKKVLVCKTDEQEEMAEQCAREADALRRPEGK</sequence>
<evidence type="ECO:0000313" key="6">
    <source>
        <dbReference type="EMBL" id="KAL1583219.1"/>
    </source>
</evidence>
<organism evidence="6 7">
    <name type="scientific">Cladosporium halotolerans</name>
    <dbReference type="NCBI Taxonomy" id="1052096"/>
    <lineage>
        <taxon>Eukaryota</taxon>
        <taxon>Fungi</taxon>
        <taxon>Dikarya</taxon>
        <taxon>Ascomycota</taxon>
        <taxon>Pezizomycotina</taxon>
        <taxon>Dothideomycetes</taxon>
        <taxon>Dothideomycetidae</taxon>
        <taxon>Cladosporiales</taxon>
        <taxon>Cladosporiaceae</taxon>
        <taxon>Cladosporium</taxon>
    </lineage>
</organism>
<evidence type="ECO:0000256" key="1">
    <source>
        <dbReference type="ARBA" id="ARBA00022679"/>
    </source>
</evidence>
<proteinExistence type="inferred from homology"/>
<keyword evidence="1 5" id="KW-0808">Transferase</keyword>
<dbReference type="GO" id="GO:0005524">
    <property type="term" value="F:ATP binding"/>
    <property type="evidence" value="ECO:0007669"/>
    <property type="project" value="UniProtKB-KW"/>
</dbReference>
<comment type="similarity">
    <text evidence="5">Belongs to the acetokinase family.</text>
</comment>
<name>A0AB34KJT9_9PEZI</name>
<keyword evidence="3 5" id="KW-0418">Kinase</keyword>
<dbReference type="EC" id="2.7.2.1" evidence="5"/>
<dbReference type="Proteomes" id="UP000803884">
    <property type="component" value="Unassembled WGS sequence"/>
</dbReference>
<dbReference type="PRINTS" id="PR00471">
    <property type="entry name" value="ACETATEKNASE"/>
</dbReference>
<dbReference type="PIRSF" id="PIRSF000722">
    <property type="entry name" value="Acetate_prop_kin"/>
    <property type="match status" value="1"/>
</dbReference>
<keyword evidence="5" id="KW-0479">Metal-binding</keyword>
<dbReference type="NCBIfam" id="TIGR00016">
    <property type="entry name" value="ackA"/>
    <property type="match status" value="1"/>
</dbReference>
<dbReference type="EMBL" id="JAAQHG020000038">
    <property type="protein sequence ID" value="KAL1583219.1"/>
    <property type="molecule type" value="Genomic_DNA"/>
</dbReference>
<feature type="binding site" evidence="5">
    <location>
        <begin position="217"/>
        <end position="221"/>
    </location>
    <ligand>
        <name>ATP</name>
        <dbReference type="ChEBI" id="CHEBI:30616"/>
    </ligand>
</feature>
<gene>
    <name evidence="6" type="ORF">WHR41_07949</name>
</gene>